<evidence type="ECO:0000256" key="1">
    <source>
        <dbReference type="ARBA" id="ARBA00007447"/>
    </source>
</evidence>
<dbReference type="CDD" id="cd05476">
    <property type="entry name" value="pepsin_A_like_plant"/>
    <property type="match status" value="1"/>
</dbReference>
<evidence type="ECO:0000256" key="5">
    <source>
        <dbReference type="ARBA" id="ARBA00022801"/>
    </source>
</evidence>
<comment type="similarity">
    <text evidence="1 8">Belongs to the peptidase A1 family.</text>
</comment>
<evidence type="ECO:0000259" key="10">
    <source>
        <dbReference type="PROSITE" id="PS51767"/>
    </source>
</evidence>
<dbReference type="PROSITE" id="PS00141">
    <property type="entry name" value="ASP_PROTEASE"/>
    <property type="match status" value="2"/>
</dbReference>
<dbReference type="InterPro" id="IPR032861">
    <property type="entry name" value="TAXi_N"/>
</dbReference>
<dbReference type="InterPro" id="IPR051708">
    <property type="entry name" value="Plant_Aspart_Prot_A1"/>
</dbReference>
<evidence type="ECO:0000256" key="3">
    <source>
        <dbReference type="ARBA" id="ARBA00022729"/>
    </source>
</evidence>
<feature type="active site" evidence="7">
    <location>
        <position position="127"/>
    </location>
</feature>
<dbReference type="FunFam" id="2.40.70.10:FF:000029">
    <property type="entry name" value="Aspartyl protease family protein"/>
    <property type="match status" value="1"/>
</dbReference>
<evidence type="ECO:0000256" key="7">
    <source>
        <dbReference type="PIRSR" id="PIRSR601461-1"/>
    </source>
</evidence>
<sequence>MASVIFSLSSFVLITLGVLSALFANPSCSTSRRALDLHDHVLQMQNGFKVTLKHVDYGKNLTKLERLQRRIKRGRTRLQRLNAMTLKSSASPDSHTRVESPVHAGVGEFLMTLSIGTPAKSFSAIVDTGSDLIWTQCEPCKNCYKQPTPIFNPKKSSTFSEVSCTSELCDALPSSKCTKKSCEYYYTYGDSSSTEGILATETFSFGDDDLSDVSIHKIGFGCARDNEGGGFNQGAGLVGLGRGTLSLVSQLKEPKFSYCLTSVDNTQSTSTLLMGSLASLNSTTSSADVANIKTTPLVKNPSLSTFYYLSLEGISVGGTRLPIEKDTFALGDDGSGGLIIDSGTTLTYLAEEAYDAVVKEFTSQMKLPVKDAIDTVGLDLCFELPEDATKVEVPKMVFHFKDADLELPGENYMIADSDVGVICLAVGGAGDMSVFGNYQQQNILVLHDLVKETISFVPTKCDQL</sequence>
<gene>
    <name evidence="11" type="ORF">M0R45_000587</name>
</gene>
<dbReference type="PANTHER" id="PTHR47967:SF23">
    <property type="entry name" value="OS04G0448300 PROTEIN"/>
    <property type="match status" value="1"/>
</dbReference>
<dbReference type="InterPro" id="IPR034161">
    <property type="entry name" value="Pepsin-like_plant"/>
</dbReference>
<keyword evidence="6" id="KW-0325">Glycoprotein</keyword>
<dbReference type="InterPro" id="IPR001461">
    <property type="entry name" value="Aspartic_peptidase_A1"/>
</dbReference>
<organism evidence="11 12">
    <name type="scientific">Rubus argutus</name>
    <name type="common">Southern blackberry</name>
    <dbReference type="NCBI Taxonomy" id="59490"/>
    <lineage>
        <taxon>Eukaryota</taxon>
        <taxon>Viridiplantae</taxon>
        <taxon>Streptophyta</taxon>
        <taxon>Embryophyta</taxon>
        <taxon>Tracheophyta</taxon>
        <taxon>Spermatophyta</taxon>
        <taxon>Magnoliopsida</taxon>
        <taxon>eudicotyledons</taxon>
        <taxon>Gunneridae</taxon>
        <taxon>Pentapetalae</taxon>
        <taxon>rosids</taxon>
        <taxon>fabids</taxon>
        <taxon>Rosales</taxon>
        <taxon>Rosaceae</taxon>
        <taxon>Rosoideae</taxon>
        <taxon>Rosoideae incertae sedis</taxon>
        <taxon>Rubus</taxon>
    </lineage>
</organism>
<proteinExistence type="inferred from homology"/>
<evidence type="ECO:0000256" key="4">
    <source>
        <dbReference type="ARBA" id="ARBA00022750"/>
    </source>
</evidence>
<keyword evidence="12" id="KW-1185">Reference proteome</keyword>
<dbReference type="SUPFAM" id="SSF50630">
    <property type="entry name" value="Acid proteases"/>
    <property type="match status" value="1"/>
</dbReference>
<dbReference type="Pfam" id="PF14543">
    <property type="entry name" value="TAXi_N"/>
    <property type="match status" value="1"/>
</dbReference>
<dbReference type="PROSITE" id="PS51767">
    <property type="entry name" value="PEPTIDASE_A1"/>
    <property type="match status" value="1"/>
</dbReference>
<keyword evidence="3 9" id="KW-0732">Signal</keyword>
<name>A0AAW1VMV8_RUBAR</name>
<dbReference type="GO" id="GO:0005576">
    <property type="term" value="C:extracellular region"/>
    <property type="evidence" value="ECO:0007669"/>
    <property type="project" value="TreeGrafter"/>
</dbReference>
<evidence type="ECO:0000256" key="9">
    <source>
        <dbReference type="SAM" id="SignalP"/>
    </source>
</evidence>
<dbReference type="Gene3D" id="2.40.70.10">
    <property type="entry name" value="Acid Proteases"/>
    <property type="match status" value="2"/>
</dbReference>
<feature type="domain" description="Peptidase A1" evidence="10">
    <location>
        <begin position="109"/>
        <end position="457"/>
    </location>
</feature>
<dbReference type="InterPro" id="IPR001969">
    <property type="entry name" value="Aspartic_peptidase_AS"/>
</dbReference>
<dbReference type="InterPro" id="IPR033121">
    <property type="entry name" value="PEPTIDASE_A1"/>
</dbReference>
<feature type="active site" evidence="7">
    <location>
        <position position="341"/>
    </location>
</feature>
<evidence type="ECO:0000256" key="8">
    <source>
        <dbReference type="RuleBase" id="RU000454"/>
    </source>
</evidence>
<feature type="chain" id="PRO_5043822477" description="Peptidase A1 domain-containing protein" evidence="9">
    <location>
        <begin position="21"/>
        <end position="464"/>
    </location>
</feature>
<evidence type="ECO:0000313" key="11">
    <source>
        <dbReference type="EMBL" id="KAK9904565.1"/>
    </source>
</evidence>
<dbReference type="InterPro" id="IPR021109">
    <property type="entry name" value="Peptidase_aspartic_dom_sf"/>
</dbReference>
<evidence type="ECO:0000313" key="12">
    <source>
        <dbReference type="Proteomes" id="UP001457282"/>
    </source>
</evidence>
<dbReference type="EMBL" id="JBEDUW010000188">
    <property type="protein sequence ID" value="KAK9904565.1"/>
    <property type="molecule type" value="Genomic_DNA"/>
</dbReference>
<keyword evidence="4 8" id="KW-0064">Aspartyl protease</keyword>
<dbReference type="InterPro" id="IPR032799">
    <property type="entry name" value="TAXi_C"/>
</dbReference>
<keyword evidence="5 8" id="KW-0378">Hydrolase</keyword>
<keyword evidence="2 8" id="KW-0645">Protease</keyword>
<reference evidence="11 12" key="1">
    <citation type="journal article" date="2023" name="G3 (Bethesda)">
        <title>A chromosome-length genome assembly and annotation of blackberry (Rubus argutus, cv. 'Hillquist').</title>
        <authorList>
            <person name="Bruna T."/>
            <person name="Aryal R."/>
            <person name="Dudchenko O."/>
            <person name="Sargent D.J."/>
            <person name="Mead D."/>
            <person name="Buti M."/>
            <person name="Cavallini A."/>
            <person name="Hytonen T."/>
            <person name="Andres J."/>
            <person name="Pham M."/>
            <person name="Weisz D."/>
            <person name="Mascagni F."/>
            <person name="Usai G."/>
            <person name="Natali L."/>
            <person name="Bassil N."/>
            <person name="Fernandez G.E."/>
            <person name="Lomsadze A."/>
            <person name="Armour M."/>
            <person name="Olukolu B."/>
            <person name="Poorten T."/>
            <person name="Britton C."/>
            <person name="Davik J."/>
            <person name="Ashrafi H."/>
            <person name="Aiden E.L."/>
            <person name="Borodovsky M."/>
            <person name="Worthington M."/>
        </authorList>
    </citation>
    <scope>NUCLEOTIDE SEQUENCE [LARGE SCALE GENOMIC DNA]</scope>
    <source>
        <strain evidence="11">PI 553951</strain>
    </source>
</reference>
<evidence type="ECO:0000256" key="2">
    <source>
        <dbReference type="ARBA" id="ARBA00022670"/>
    </source>
</evidence>
<evidence type="ECO:0000256" key="6">
    <source>
        <dbReference type="ARBA" id="ARBA00023180"/>
    </source>
</evidence>
<dbReference type="Pfam" id="PF14541">
    <property type="entry name" value="TAXi_C"/>
    <property type="match status" value="1"/>
</dbReference>
<dbReference type="Proteomes" id="UP001457282">
    <property type="component" value="Unassembled WGS sequence"/>
</dbReference>
<dbReference type="GO" id="GO:0004190">
    <property type="term" value="F:aspartic-type endopeptidase activity"/>
    <property type="evidence" value="ECO:0007669"/>
    <property type="project" value="UniProtKB-KW"/>
</dbReference>
<feature type="signal peptide" evidence="9">
    <location>
        <begin position="1"/>
        <end position="20"/>
    </location>
</feature>
<comment type="caution">
    <text evidence="11">The sequence shown here is derived from an EMBL/GenBank/DDBJ whole genome shotgun (WGS) entry which is preliminary data.</text>
</comment>
<protein>
    <recommendedName>
        <fullName evidence="10">Peptidase A1 domain-containing protein</fullName>
    </recommendedName>
</protein>
<dbReference type="PANTHER" id="PTHR47967">
    <property type="entry name" value="OS07G0603500 PROTEIN-RELATED"/>
    <property type="match status" value="1"/>
</dbReference>
<dbReference type="FunFam" id="2.40.70.10:FF:000016">
    <property type="entry name" value="Probable aspartic protease At2g35615"/>
    <property type="match status" value="1"/>
</dbReference>
<accession>A0AAW1VMV8</accession>
<dbReference type="AlphaFoldDB" id="A0AAW1VMV8"/>
<dbReference type="GO" id="GO:0006508">
    <property type="term" value="P:proteolysis"/>
    <property type="evidence" value="ECO:0007669"/>
    <property type="project" value="UniProtKB-KW"/>
</dbReference>
<dbReference type="PRINTS" id="PR00792">
    <property type="entry name" value="PEPSIN"/>
</dbReference>